<evidence type="ECO:0000256" key="1">
    <source>
        <dbReference type="SAM" id="MobiDB-lite"/>
    </source>
</evidence>
<sequence length="184" mass="20794">VVSPIKRPSAPSPPASAHPRRVGQNAFINGGENQSENNDVEEENYSGLEDGDDDDDSQSFDENYYGYNQQPRTMMNRRMDHYSHSNRYINMNDRQNTILTTSDYDEPAHPIASTLIQISTSLQCYGCAFCNDPFDSSNVPILTFPNNENYSCTIEHTIYGSHRDVTQSCNLTDTNQFCCHTDLC</sequence>
<proteinExistence type="predicted"/>
<comment type="caution">
    <text evidence="2">The sequence shown here is derived from an EMBL/GenBank/DDBJ whole genome shotgun (WGS) entry which is preliminary data.</text>
</comment>
<evidence type="ECO:0000313" key="2">
    <source>
        <dbReference type="EMBL" id="CAF4191915.1"/>
    </source>
</evidence>
<protein>
    <submittedName>
        <fullName evidence="2">Uncharacterized protein</fullName>
    </submittedName>
</protein>
<gene>
    <name evidence="2" type="ORF">OKA104_LOCUS40481</name>
</gene>
<dbReference type="AlphaFoldDB" id="A0A820AH87"/>
<feature type="region of interest" description="Disordered" evidence="1">
    <location>
        <begin position="1"/>
        <end position="66"/>
    </location>
</feature>
<evidence type="ECO:0000313" key="3">
    <source>
        <dbReference type="Proteomes" id="UP000663881"/>
    </source>
</evidence>
<accession>A0A820AH87</accession>
<feature type="compositionally biased region" description="Acidic residues" evidence="1">
    <location>
        <begin position="38"/>
        <end position="59"/>
    </location>
</feature>
<reference evidence="2" key="1">
    <citation type="submission" date="2021-02" db="EMBL/GenBank/DDBJ databases">
        <authorList>
            <person name="Nowell W R."/>
        </authorList>
    </citation>
    <scope>NUCLEOTIDE SEQUENCE</scope>
</reference>
<name>A0A820AH87_9BILA</name>
<organism evidence="2 3">
    <name type="scientific">Adineta steineri</name>
    <dbReference type="NCBI Taxonomy" id="433720"/>
    <lineage>
        <taxon>Eukaryota</taxon>
        <taxon>Metazoa</taxon>
        <taxon>Spiralia</taxon>
        <taxon>Gnathifera</taxon>
        <taxon>Rotifera</taxon>
        <taxon>Eurotatoria</taxon>
        <taxon>Bdelloidea</taxon>
        <taxon>Adinetida</taxon>
        <taxon>Adinetidae</taxon>
        <taxon>Adineta</taxon>
    </lineage>
</organism>
<dbReference type="EMBL" id="CAJOAY010008733">
    <property type="protein sequence ID" value="CAF4191915.1"/>
    <property type="molecule type" value="Genomic_DNA"/>
</dbReference>
<feature type="non-terminal residue" evidence="2">
    <location>
        <position position="184"/>
    </location>
</feature>
<dbReference type="Proteomes" id="UP000663881">
    <property type="component" value="Unassembled WGS sequence"/>
</dbReference>
<feature type="non-terminal residue" evidence="2">
    <location>
        <position position="1"/>
    </location>
</feature>